<gene>
    <name evidence="1" type="ORF">AGLY_000291</name>
</gene>
<comment type="caution">
    <text evidence="1">The sequence shown here is derived from an EMBL/GenBank/DDBJ whole genome shotgun (WGS) entry which is preliminary data.</text>
</comment>
<dbReference type="EMBL" id="VYZN01000001">
    <property type="protein sequence ID" value="KAE9544749.1"/>
    <property type="molecule type" value="Genomic_DNA"/>
</dbReference>
<dbReference type="AlphaFoldDB" id="A0A6G0U818"/>
<sequence length="306" mass="36823">MNYSPVLIVFEVDDNAEVHIIEGQALKFNNQIQIVTYSEILRSLENWKHTLWFEKILFKFRHNITNSRTKCEKCVDVNRHLLEENKKWRKTISRFWRKMDPPTIMGMYRKYQFKQLMLTYQCFKLLRLLILNNKKNLKLFDGFDKSLSSRDFVKIYNSNAHNFFFYNGASSFLYSYKKKYLKENLVLNFLTLDIRINIFINFKLQNYVDNFVKIRTYKKSCINFSSFFGHPNFFLSTFQKKKKKVLKKNPKLQLSININAGLIFTFDLYYNAPIVFNLPSETNPEISSFNRRSVTRMDNRQPIKLK</sequence>
<organism evidence="1 2">
    <name type="scientific">Aphis glycines</name>
    <name type="common">Soybean aphid</name>
    <dbReference type="NCBI Taxonomy" id="307491"/>
    <lineage>
        <taxon>Eukaryota</taxon>
        <taxon>Metazoa</taxon>
        <taxon>Ecdysozoa</taxon>
        <taxon>Arthropoda</taxon>
        <taxon>Hexapoda</taxon>
        <taxon>Insecta</taxon>
        <taxon>Pterygota</taxon>
        <taxon>Neoptera</taxon>
        <taxon>Paraneoptera</taxon>
        <taxon>Hemiptera</taxon>
        <taxon>Sternorrhyncha</taxon>
        <taxon>Aphidomorpha</taxon>
        <taxon>Aphidoidea</taxon>
        <taxon>Aphididae</taxon>
        <taxon>Aphidini</taxon>
        <taxon>Aphis</taxon>
        <taxon>Aphis</taxon>
    </lineage>
</organism>
<protein>
    <submittedName>
        <fullName evidence="1">Uncharacterized protein</fullName>
    </submittedName>
</protein>
<evidence type="ECO:0000313" key="1">
    <source>
        <dbReference type="EMBL" id="KAE9544749.1"/>
    </source>
</evidence>
<reference evidence="1 2" key="1">
    <citation type="submission" date="2019-08" db="EMBL/GenBank/DDBJ databases">
        <title>The genome of the soybean aphid Biotype 1, its phylome, world population structure and adaptation to the North American continent.</title>
        <authorList>
            <person name="Giordano R."/>
            <person name="Donthu R.K."/>
            <person name="Hernandez A.G."/>
            <person name="Wright C.L."/>
            <person name="Zimin A.V."/>
        </authorList>
    </citation>
    <scope>NUCLEOTIDE SEQUENCE [LARGE SCALE GENOMIC DNA]</scope>
    <source>
        <tissue evidence="1">Whole aphids</tissue>
    </source>
</reference>
<name>A0A6G0U818_APHGL</name>
<keyword evidence="2" id="KW-1185">Reference proteome</keyword>
<proteinExistence type="predicted"/>
<accession>A0A6G0U818</accession>
<dbReference type="Proteomes" id="UP000475862">
    <property type="component" value="Unassembled WGS sequence"/>
</dbReference>
<evidence type="ECO:0000313" key="2">
    <source>
        <dbReference type="Proteomes" id="UP000475862"/>
    </source>
</evidence>